<comment type="caution">
    <text evidence="3">The sequence shown here is derived from an EMBL/GenBank/DDBJ whole genome shotgun (WGS) entry which is preliminary data.</text>
</comment>
<evidence type="ECO:0000259" key="2">
    <source>
        <dbReference type="Pfam" id="PF07059"/>
    </source>
</evidence>
<protein>
    <recommendedName>
        <fullName evidence="2">Protein ENHANCED DISEASE RESISTANCE 2 C-terminal domain-containing protein</fullName>
    </recommendedName>
</protein>
<keyword evidence="4" id="KW-1185">Reference proteome</keyword>
<feature type="compositionally biased region" description="Low complexity" evidence="1">
    <location>
        <begin position="30"/>
        <end position="42"/>
    </location>
</feature>
<proteinExistence type="predicted"/>
<dbReference type="EMBL" id="BRYB01000762">
    <property type="protein sequence ID" value="GMI37148.1"/>
    <property type="molecule type" value="Genomic_DNA"/>
</dbReference>
<evidence type="ECO:0000256" key="1">
    <source>
        <dbReference type="SAM" id="MobiDB-lite"/>
    </source>
</evidence>
<organism evidence="3 4">
    <name type="scientific">Tetraparma gracilis</name>
    <dbReference type="NCBI Taxonomy" id="2962635"/>
    <lineage>
        <taxon>Eukaryota</taxon>
        <taxon>Sar</taxon>
        <taxon>Stramenopiles</taxon>
        <taxon>Ochrophyta</taxon>
        <taxon>Bolidophyceae</taxon>
        <taxon>Parmales</taxon>
        <taxon>Triparmaceae</taxon>
        <taxon>Tetraparma</taxon>
    </lineage>
</organism>
<sequence length="261" mass="27905">MRRSLNKLRSSLSSPTKADEPPPAQPPFTSVARRPSAVAAAADHLDSEPCPCPWLSSQLRPPAPPAPPPPEPGELPTVLVVHWQLPFENGGWGGRAGRGGQVAFWFEATPSFASSPDPAAALLRSWLLLSPSSPELRSRFKAICKLSNAGELGLDYLERYNGKPVLVQKTGRVEGGLLPGGQRYLEMVCDVHGWGMFSKRGLVAVVPKLKDMVLDVGFVIEGRSEDELPERLAGSCCVANLDPKASEEEGEGEVGSNGNGH</sequence>
<dbReference type="InterPro" id="IPR009769">
    <property type="entry name" value="EDR2_C"/>
</dbReference>
<accession>A0ABQ6N0Q8</accession>
<dbReference type="PANTHER" id="PTHR31558:SF35">
    <property type="entry name" value="PROTEIN ENHANCED DISEASE RESISTANCE 2 C-TERMINAL DOMAIN-CONTAINING PROTEIN"/>
    <property type="match status" value="1"/>
</dbReference>
<evidence type="ECO:0000313" key="4">
    <source>
        <dbReference type="Proteomes" id="UP001165060"/>
    </source>
</evidence>
<feature type="region of interest" description="Disordered" evidence="1">
    <location>
        <begin position="1"/>
        <end position="75"/>
    </location>
</feature>
<dbReference type="Proteomes" id="UP001165060">
    <property type="component" value="Unassembled WGS sequence"/>
</dbReference>
<feature type="domain" description="Protein ENHANCED DISEASE RESISTANCE 2 C-terminal" evidence="2">
    <location>
        <begin position="73"/>
        <end position="242"/>
    </location>
</feature>
<dbReference type="Pfam" id="PF07059">
    <property type="entry name" value="EDR2_C"/>
    <property type="match status" value="1"/>
</dbReference>
<dbReference type="PANTHER" id="PTHR31558">
    <property type="entry name" value="CW14 PROTEIN"/>
    <property type="match status" value="1"/>
</dbReference>
<reference evidence="3 4" key="1">
    <citation type="journal article" date="2023" name="Commun. Biol.">
        <title>Genome analysis of Parmales, the sister group of diatoms, reveals the evolutionary specialization of diatoms from phago-mixotrophs to photoautotrophs.</title>
        <authorList>
            <person name="Ban H."/>
            <person name="Sato S."/>
            <person name="Yoshikawa S."/>
            <person name="Yamada K."/>
            <person name="Nakamura Y."/>
            <person name="Ichinomiya M."/>
            <person name="Sato N."/>
            <person name="Blanc-Mathieu R."/>
            <person name="Endo H."/>
            <person name="Kuwata A."/>
            <person name="Ogata H."/>
        </authorList>
    </citation>
    <scope>NUCLEOTIDE SEQUENCE [LARGE SCALE GENOMIC DNA]</scope>
</reference>
<gene>
    <name evidence="3" type="ORF">TeGR_g13475</name>
</gene>
<evidence type="ECO:0000313" key="3">
    <source>
        <dbReference type="EMBL" id="GMI37148.1"/>
    </source>
</evidence>
<feature type="compositionally biased region" description="Pro residues" evidence="1">
    <location>
        <begin position="61"/>
        <end position="73"/>
    </location>
</feature>
<name>A0ABQ6N0Q8_9STRA</name>